<feature type="transmembrane region" description="Helical" evidence="1">
    <location>
        <begin position="12"/>
        <end position="32"/>
    </location>
</feature>
<keyword evidence="3" id="KW-1185">Reference proteome</keyword>
<keyword evidence="1" id="KW-1133">Transmembrane helix</keyword>
<comment type="caution">
    <text evidence="2">The sequence shown here is derived from an EMBL/GenBank/DDBJ whole genome shotgun (WGS) entry which is preliminary data.</text>
</comment>
<keyword evidence="1" id="KW-0812">Transmembrane</keyword>
<sequence>MSGTRAENTGLRVLGAIGLAIATVIHVMVGGVGGVMPILFWLSGLGTLVGLVLLFVRPRLGWIVGGGVSALTAIGYVLRSTVGLPPLVPNAVGFWMPVSGGICTIAEIVVAVLAVYALADRASVRAAGARA</sequence>
<feature type="transmembrane region" description="Helical" evidence="1">
    <location>
        <begin position="94"/>
        <end position="119"/>
    </location>
</feature>
<feature type="transmembrane region" description="Helical" evidence="1">
    <location>
        <begin position="63"/>
        <end position="82"/>
    </location>
</feature>
<dbReference type="AlphaFoldDB" id="A0A4R1HSK7"/>
<gene>
    <name evidence="2" type="ORF">EV378_0956</name>
</gene>
<name>A0A4R1HSK7_PSEEN</name>
<organism evidence="2 3">
    <name type="scientific">Pseudonocardia endophytica</name>
    <dbReference type="NCBI Taxonomy" id="401976"/>
    <lineage>
        <taxon>Bacteria</taxon>
        <taxon>Bacillati</taxon>
        <taxon>Actinomycetota</taxon>
        <taxon>Actinomycetes</taxon>
        <taxon>Pseudonocardiales</taxon>
        <taxon>Pseudonocardiaceae</taxon>
        <taxon>Pseudonocardia</taxon>
    </lineage>
</organism>
<reference evidence="2 3" key="1">
    <citation type="submission" date="2019-03" db="EMBL/GenBank/DDBJ databases">
        <title>Sequencing the genomes of 1000 actinobacteria strains.</title>
        <authorList>
            <person name="Klenk H.-P."/>
        </authorList>
    </citation>
    <scope>NUCLEOTIDE SEQUENCE [LARGE SCALE GENOMIC DNA]</scope>
    <source>
        <strain evidence="2 3">DSM 44969</strain>
    </source>
</reference>
<evidence type="ECO:0000256" key="1">
    <source>
        <dbReference type="SAM" id="Phobius"/>
    </source>
</evidence>
<keyword evidence="1" id="KW-0472">Membrane</keyword>
<dbReference type="EMBL" id="SMFZ01000001">
    <property type="protein sequence ID" value="TCK25158.1"/>
    <property type="molecule type" value="Genomic_DNA"/>
</dbReference>
<proteinExistence type="predicted"/>
<protein>
    <submittedName>
        <fullName evidence="2">Uncharacterized protein</fullName>
    </submittedName>
</protein>
<accession>A0A4R1HSK7</accession>
<dbReference type="RefSeq" id="WP_132421485.1">
    <property type="nucleotide sequence ID" value="NZ_SMFZ01000001.1"/>
</dbReference>
<dbReference type="Proteomes" id="UP000295560">
    <property type="component" value="Unassembled WGS sequence"/>
</dbReference>
<feature type="transmembrane region" description="Helical" evidence="1">
    <location>
        <begin position="38"/>
        <end position="56"/>
    </location>
</feature>
<evidence type="ECO:0000313" key="2">
    <source>
        <dbReference type="EMBL" id="TCK25158.1"/>
    </source>
</evidence>
<evidence type="ECO:0000313" key="3">
    <source>
        <dbReference type="Proteomes" id="UP000295560"/>
    </source>
</evidence>